<reference evidence="2" key="1">
    <citation type="submission" date="2018-01" db="EMBL/GenBank/DDBJ databases">
        <title>An insight into the sialome of Amazonian anophelines.</title>
        <authorList>
            <person name="Ribeiro J.M."/>
            <person name="Scarpassa V."/>
            <person name="Calvo E."/>
        </authorList>
    </citation>
    <scope>NUCLEOTIDE SEQUENCE</scope>
    <source>
        <tissue evidence="2">Salivary glands</tissue>
    </source>
</reference>
<keyword evidence="1" id="KW-0472">Membrane</keyword>
<accession>A0A2M3ZNT6</accession>
<proteinExistence type="predicted"/>
<evidence type="ECO:0000256" key="1">
    <source>
        <dbReference type="SAM" id="Phobius"/>
    </source>
</evidence>
<dbReference type="AlphaFoldDB" id="A0A2M3ZNT6"/>
<keyword evidence="1" id="KW-1133">Transmembrane helix</keyword>
<sequence>MLATHFVLCGTVLWFLIYLDTVDNRCRATWLVPVLSERSSNIFSLRFFPFYPLSCLCLFHAHLLFKFWFILIYYNIYTSGGRKSFNRGKTMFPISTHLTPVCLQERLNV</sequence>
<organism evidence="2">
    <name type="scientific">Anopheles braziliensis</name>
    <dbReference type="NCBI Taxonomy" id="58242"/>
    <lineage>
        <taxon>Eukaryota</taxon>
        <taxon>Metazoa</taxon>
        <taxon>Ecdysozoa</taxon>
        <taxon>Arthropoda</taxon>
        <taxon>Hexapoda</taxon>
        <taxon>Insecta</taxon>
        <taxon>Pterygota</taxon>
        <taxon>Neoptera</taxon>
        <taxon>Endopterygota</taxon>
        <taxon>Diptera</taxon>
        <taxon>Nematocera</taxon>
        <taxon>Culicoidea</taxon>
        <taxon>Culicidae</taxon>
        <taxon>Anophelinae</taxon>
        <taxon>Anopheles</taxon>
    </lineage>
</organism>
<keyword evidence="1" id="KW-0812">Transmembrane</keyword>
<protein>
    <submittedName>
        <fullName evidence="2">Putative secreted peptide</fullName>
    </submittedName>
</protein>
<name>A0A2M3ZNT6_9DIPT</name>
<feature type="transmembrane region" description="Helical" evidence="1">
    <location>
        <begin position="49"/>
        <end position="74"/>
    </location>
</feature>
<dbReference type="EMBL" id="GGFM01009401">
    <property type="protein sequence ID" value="MBW30152.1"/>
    <property type="molecule type" value="Transcribed_RNA"/>
</dbReference>
<evidence type="ECO:0000313" key="2">
    <source>
        <dbReference type="EMBL" id="MBW30152.1"/>
    </source>
</evidence>